<dbReference type="GO" id="GO:0046872">
    <property type="term" value="F:metal ion binding"/>
    <property type="evidence" value="ECO:0007669"/>
    <property type="project" value="UniProtKB-KW"/>
</dbReference>
<feature type="domain" description="CBS" evidence="13">
    <location>
        <begin position="94"/>
        <end position="150"/>
    </location>
</feature>
<evidence type="ECO:0000256" key="11">
    <source>
        <dbReference type="ARBA" id="ARBA00023122"/>
    </source>
</evidence>
<feature type="domain" description="CBS" evidence="13">
    <location>
        <begin position="154"/>
        <end position="210"/>
    </location>
</feature>
<dbReference type="GO" id="GO:0003938">
    <property type="term" value="F:IMP dehydrogenase activity"/>
    <property type="evidence" value="ECO:0007669"/>
    <property type="project" value="UniProtKB-EC"/>
</dbReference>
<comment type="subunit">
    <text evidence="3">Homotetramer.</text>
</comment>
<evidence type="ECO:0000256" key="1">
    <source>
        <dbReference type="ARBA" id="ARBA00001958"/>
    </source>
</evidence>
<dbReference type="PIRSF" id="PIRSF000130">
    <property type="entry name" value="IMPDH"/>
    <property type="match status" value="1"/>
</dbReference>
<proteinExistence type="inferred from homology"/>
<dbReference type="CDD" id="cd00381">
    <property type="entry name" value="IMPDH"/>
    <property type="match status" value="1"/>
</dbReference>
<evidence type="ECO:0000256" key="9">
    <source>
        <dbReference type="ARBA" id="ARBA00023002"/>
    </source>
</evidence>
<evidence type="ECO:0000256" key="8">
    <source>
        <dbReference type="ARBA" id="ARBA00022958"/>
    </source>
</evidence>
<dbReference type="EMBL" id="LAZR01005333">
    <property type="protein sequence ID" value="KKN00807.1"/>
    <property type="molecule type" value="Genomic_DNA"/>
</dbReference>
<dbReference type="Gene3D" id="3.20.20.70">
    <property type="entry name" value="Aldolase class I"/>
    <property type="match status" value="1"/>
</dbReference>
<dbReference type="PANTHER" id="PTHR11911:SF111">
    <property type="entry name" value="INOSINE-5'-MONOPHOSPHATE DEHYDROGENASE"/>
    <property type="match status" value="1"/>
</dbReference>
<keyword evidence="11" id="KW-0129">CBS domain</keyword>
<keyword evidence="9" id="KW-0560">Oxidoreductase</keyword>
<protein>
    <recommendedName>
        <fullName evidence="13">CBS domain-containing protein</fullName>
    </recommendedName>
</protein>
<dbReference type="SMART" id="SM00116">
    <property type="entry name" value="CBS"/>
    <property type="match status" value="2"/>
</dbReference>
<comment type="catalytic activity">
    <reaction evidence="12">
        <text>IMP + NAD(+) + H2O = XMP + NADH + H(+)</text>
        <dbReference type="Rhea" id="RHEA:11708"/>
        <dbReference type="ChEBI" id="CHEBI:15377"/>
        <dbReference type="ChEBI" id="CHEBI:15378"/>
        <dbReference type="ChEBI" id="CHEBI:57464"/>
        <dbReference type="ChEBI" id="CHEBI:57540"/>
        <dbReference type="ChEBI" id="CHEBI:57945"/>
        <dbReference type="ChEBI" id="CHEBI:58053"/>
        <dbReference type="EC" id="1.1.1.205"/>
    </reaction>
</comment>
<evidence type="ECO:0000256" key="3">
    <source>
        <dbReference type="ARBA" id="ARBA00011881"/>
    </source>
</evidence>
<dbReference type="SMART" id="SM01240">
    <property type="entry name" value="IMPDH"/>
    <property type="match status" value="1"/>
</dbReference>
<dbReference type="SUPFAM" id="SSF54631">
    <property type="entry name" value="CBS-domain pair"/>
    <property type="match status" value="1"/>
</dbReference>
<dbReference type="PANTHER" id="PTHR11911">
    <property type="entry name" value="INOSINE-5-MONOPHOSPHATE DEHYDROGENASE RELATED"/>
    <property type="match status" value="1"/>
</dbReference>
<keyword evidence="7" id="KW-0658">Purine biosynthesis</keyword>
<dbReference type="InterPro" id="IPR001093">
    <property type="entry name" value="IMP_DH_GMPRt"/>
</dbReference>
<evidence type="ECO:0000256" key="4">
    <source>
        <dbReference type="ARBA" id="ARBA00022723"/>
    </source>
</evidence>
<comment type="caution">
    <text evidence="14">The sequence shown here is derived from an EMBL/GenBank/DDBJ whole genome shotgun (WGS) entry which is preliminary data.</text>
</comment>
<evidence type="ECO:0000256" key="6">
    <source>
        <dbReference type="ARBA" id="ARBA00022749"/>
    </source>
</evidence>
<dbReference type="CDD" id="cd04601">
    <property type="entry name" value="CBS_pair_IMPDH"/>
    <property type="match status" value="1"/>
</dbReference>
<name>A0A0F9MN71_9ZZZZ</name>
<organism evidence="14">
    <name type="scientific">marine sediment metagenome</name>
    <dbReference type="NCBI Taxonomy" id="412755"/>
    <lineage>
        <taxon>unclassified sequences</taxon>
        <taxon>metagenomes</taxon>
        <taxon>ecological metagenomes</taxon>
    </lineage>
</organism>
<evidence type="ECO:0000256" key="12">
    <source>
        <dbReference type="ARBA" id="ARBA00048028"/>
    </source>
</evidence>
<dbReference type="GO" id="GO:0006177">
    <property type="term" value="P:GMP biosynthetic process"/>
    <property type="evidence" value="ECO:0007669"/>
    <property type="project" value="UniProtKB-KW"/>
</dbReference>
<keyword evidence="10" id="KW-0520">NAD</keyword>
<dbReference type="PROSITE" id="PS51371">
    <property type="entry name" value="CBS"/>
    <property type="match status" value="2"/>
</dbReference>
<gene>
    <name evidence="14" type="ORF">LCGC14_1134110</name>
</gene>
<accession>A0A0F9MN71</accession>
<dbReference type="InterPro" id="IPR005990">
    <property type="entry name" value="IMP_DH"/>
</dbReference>
<evidence type="ECO:0000256" key="10">
    <source>
        <dbReference type="ARBA" id="ARBA00023027"/>
    </source>
</evidence>
<dbReference type="InterPro" id="IPR015875">
    <property type="entry name" value="IMP_DH/GMP_Rdtase_CS"/>
</dbReference>
<evidence type="ECO:0000256" key="7">
    <source>
        <dbReference type="ARBA" id="ARBA00022755"/>
    </source>
</evidence>
<evidence type="ECO:0000256" key="5">
    <source>
        <dbReference type="ARBA" id="ARBA00022737"/>
    </source>
</evidence>
<dbReference type="InterPro" id="IPR000644">
    <property type="entry name" value="CBS_dom"/>
</dbReference>
<comment type="similarity">
    <text evidence="2">Belongs to the IMPDH/GMPR family.</text>
</comment>
<dbReference type="GO" id="GO:0006183">
    <property type="term" value="P:GTP biosynthetic process"/>
    <property type="evidence" value="ECO:0007669"/>
    <property type="project" value="TreeGrafter"/>
</dbReference>
<evidence type="ECO:0000259" key="13">
    <source>
        <dbReference type="PROSITE" id="PS51371"/>
    </source>
</evidence>
<dbReference type="InterPro" id="IPR046342">
    <property type="entry name" value="CBS_dom_sf"/>
</dbReference>
<dbReference type="HAMAP" id="MF_01964">
    <property type="entry name" value="IMPDH"/>
    <property type="match status" value="1"/>
</dbReference>
<sequence>MLDQKMKEGLTFDDVLVLPAKSRTIPAHVDTKTKFSRNINLSIPIISSAMDTVTESKMAIALAQQGGLGVIHRNMPADKQAEEVDKVKRHESGMIVDPITMRPHNRIFEAKEVMKKYKISGLPITDDKNKLVGILTNRDIRFETRLNLSIEKAMTKDLVTVPLGTSLEEAEKLFHKHKIEKILMVDKNFSLKGLITYKDILKRIQYPQASKDKFGRLLVGAAVGVAAETLERAKALIEAKLDVLVVDTAHGHSKRVMDTIKMLKKEFPKQELVAGNIGTTEAAKELIELGVDAVKVGVGPGSICTTRVVTGAGIPQITAIADVYKVAEAKNIPIIADGGVKFSGDTTKAIVAGASSVMLGNVLAGTEESPGEVVIYQGRSYKTYRGMGSIEAMKEGSRDRYSQDLTSSEAKIAPEGIEGRVPYKGNAAHIIQMMVEGLKAGMGYAGCKTIQELKRKAKFIKITGAGVRESHVHDVIITKEAPNYSLD</sequence>
<dbReference type="PROSITE" id="PS00487">
    <property type="entry name" value="IMP_DH_GMP_RED"/>
    <property type="match status" value="1"/>
</dbReference>
<dbReference type="SUPFAM" id="SSF51412">
    <property type="entry name" value="Inosine monophosphate dehydrogenase (IMPDH)"/>
    <property type="match status" value="1"/>
</dbReference>
<dbReference type="FunFam" id="3.20.20.70:FF:000003">
    <property type="entry name" value="GMP reductase"/>
    <property type="match status" value="1"/>
</dbReference>
<keyword evidence="8" id="KW-0630">Potassium</keyword>
<dbReference type="Pfam" id="PF00478">
    <property type="entry name" value="IMPDH"/>
    <property type="match status" value="1"/>
</dbReference>
<evidence type="ECO:0000313" key="14">
    <source>
        <dbReference type="EMBL" id="KKN00807.1"/>
    </source>
</evidence>
<keyword evidence="6" id="KW-0332">GMP biosynthesis</keyword>
<dbReference type="NCBIfam" id="TIGR01302">
    <property type="entry name" value="IMP_dehydrog"/>
    <property type="match status" value="1"/>
</dbReference>
<evidence type="ECO:0000256" key="2">
    <source>
        <dbReference type="ARBA" id="ARBA00005502"/>
    </source>
</evidence>
<keyword evidence="5" id="KW-0677">Repeat</keyword>
<reference evidence="14" key="1">
    <citation type="journal article" date="2015" name="Nature">
        <title>Complex archaea that bridge the gap between prokaryotes and eukaryotes.</title>
        <authorList>
            <person name="Spang A."/>
            <person name="Saw J.H."/>
            <person name="Jorgensen S.L."/>
            <person name="Zaremba-Niedzwiedzka K."/>
            <person name="Martijn J."/>
            <person name="Lind A.E."/>
            <person name="van Eijk R."/>
            <person name="Schleper C."/>
            <person name="Guy L."/>
            <person name="Ettema T.J."/>
        </authorList>
    </citation>
    <scope>NUCLEOTIDE SEQUENCE</scope>
</reference>
<dbReference type="InterPro" id="IPR013785">
    <property type="entry name" value="Aldolase_TIM"/>
</dbReference>
<dbReference type="AlphaFoldDB" id="A0A0F9MN71"/>
<comment type="cofactor">
    <cofactor evidence="1">
        <name>K(+)</name>
        <dbReference type="ChEBI" id="CHEBI:29103"/>
    </cofactor>
</comment>
<keyword evidence="4" id="KW-0479">Metal-binding</keyword>
<dbReference type="Pfam" id="PF00571">
    <property type="entry name" value="CBS"/>
    <property type="match status" value="2"/>
</dbReference>